<dbReference type="Proteomes" id="UP000284763">
    <property type="component" value="Unassembled WGS sequence"/>
</dbReference>
<comment type="subunit">
    <text evidence="6">Part of the FGAM synthase complex composed of 1 PurL, 1 PurQ and 2 PurS subunits.</text>
</comment>
<dbReference type="GO" id="GO:0006189">
    <property type="term" value="P:'de novo' IMP biosynthetic process"/>
    <property type="evidence" value="ECO:0007669"/>
    <property type="project" value="UniProtKB-UniRule"/>
</dbReference>
<dbReference type="EMBL" id="QZAB01000171">
    <property type="protein sequence ID" value="RQD89029.1"/>
    <property type="molecule type" value="Genomic_DNA"/>
</dbReference>
<dbReference type="AlphaFoldDB" id="A0A424Z3A7"/>
<comment type="catalytic activity">
    <reaction evidence="6">
        <text>N(2)-formyl-N(1)-(5-phospho-beta-D-ribosyl)glycinamide + L-glutamine + ATP + H2O = 2-formamido-N(1)-(5-O-phospho-beta-D-ribosyl)acetamidine + L-glutamate + ADP + phosphate + H(+)</text>
        <dbReference type="Rhea" id="RHEA:17129"/>
        <dbReference type="ChEBI" id="CHEBI:15377"/>
        <dbReference type="ChEBI" id="CHEBI:15378"/>
        <dbReference type="ChEBI" id="CHEBI:29985"/>
        <dbReference type="ChEBI" id="CHEBI:30616"/>
        <dbReference type="ChEBI" id="CHEBI:43474"/>
        <dbReference type="ChEBI" id="CHEBI:58359"/>
        <dbReference type="ChEBI" id="CHEBI:147286"/>
        <dbReference type="ChEBI" id="CHEBI:147287"/>
        <dbReference type="ChEBI" id="CHEBI:456216"/>
        <dbReference type="EC" id="6.3.5.3"/>
    </reaction>
</comment>
<dbReference type="PANTHER" id="PTHR34696:SF1">
    <property type="entry name" value="PHOSPHORIBOSYLFORMYLGLYCINAMIDINE SYNTHASE SUBUNIT PURS"/>
    <property type="match status" value="1"/>
</dbReference>
<evidence type="ECO:0000256" key="2">
    <source>
        <dbReference type="ARBA" id="ARBA00022598"/>
    </source>
</evidence>
<dbReference type="InterPro" id="IPR036604">
    <property type="entry name" value="PurS-like_sf"/>
</dbReference>
<accession>A0A424Z3A7</accession>
<gene>
    <name evidence="6 7" type="primary">purS</name>
    <name evidence="7" type="ORF">D5R95_02580</name>
</gene>
<dbReference type="InterPro" id="IPR003850">
    <property type="entry name" value="PurS"/>
</dbReference>
<protein>
    <recommendedName>
        <fullName evidence="6">Phosphoribosylformylglycinamidine synthase subunit PurS</fullName>
        <shortName evidence="6">FGAM synthase</shortName>
        <ecNumber evidence="6">6.3.5.3</ecNumber>
    </recommendedName>
    <alternativeName>
        <fullName evidence="6">Formylglycinamide ribonucleotide amidotransferase subunit III</fullName>
        <shortName evidence="6">FGAR amidotransferase III</shortName>
        <shortName evidence="6">FGAR-AT III</shortName>
    </alternativeName>
    <alternativeName>
        <fullName evidence="6">Phosphoribosylformylglycinamidine synthase subunit III</fullName>
    </alternativeName>
</protein>
<dbReference type="HAMAP" id="MF_01926">
    <property type="entry name" value="PurS"/>
    <property type="match status" value="1"/>
</dbReference>
<dbReference type="Gene3D" id="3.30.1280.10">
    <property type="entry name" value="Phosphoribosylformylglycinamidine synthase subunit PurS"/>
    <property type="match status" value="1"/>
</dbReference>
<dbReference type="PANTHER" id="PTHR34696">
    <property type="entry name" value="PHOSPHORIBOSYLFORMYLGLYCINAMIDINE SYNTHASE SUBUNIT PURS"/>
    <property type="match status" value="1"/>
</dbReference>
<dbReference type="SUPFAM" id="SSF82697">
    <property type="entry name" value="PurS-like"/>
    <property type="match status" value="1"/>
</dbReference>
<dbReference type="GO" id="GO:0004642">
    <property type="term" value="F:phosphoribosylformylglycinamidine synthase activity"/>
    <property type="evidence" value="ECO:0007669"/>
    <property type="project" value="UniProtKB-UniRule"/>
</dbReference>
<reference evidence="7 8" key="1">
    <citation type="submission" date="2018-08" db="EMBL/GenBank/DDBJ databases">
        <title>The metabolism and importance of syntrophic acetate oxidation coupled to methane or sulfide production in haloalkaline environments.</title>
        <authorList>
            <person name="Timmers P.H.A."/>
            <person name="Vavourakis C.D."/>
            <person name="Sorokin D.Y."/>
            <person name="Sinninghe Damste J.S."/>
            <person name="Muyzer G."/>
            <person name="Stams A.J.M."/>
            <person name="Plugge C.M."/>
        </authorList>
    </citation>
    <scope>NUCLEOTIDE SEQUENCE [LARGE SCALE GENOMIC DNA]</scope>
    <source>
        <strain evidence="7">MSAO_Arc3</strain>
    </source>
</reference>
<dbReference type="UniPathway" id="UPA00074">
    <property type="reaction ID" value="UER00128"/>
</dbReference>
<evidence type="ECO:0000313" key="7">
    <source>
        <dbReference type="EMBL" id="RQD89029.1"/>
    </source>
</evidence>
<evidence type="ECO:0000256" key="5">
    <source>
        <dbReference type="ARBA" id="ARBA00022840"/>
    </source>
</evidence>
<evidence type="ECO:0000256" key="1">
    <source>
        <dbReference type="ARBA" id="ARBA00022490"/>
    </source>
</evidence>
<keyword evidence="2 6" id="KW-0436">Ligase</keyword>
<proteinExistence type="inferred from homology"/>
<keyword evidence="4 6" id="KW-0658">Purine biosynthesis</keyword>
<comment type="function">
    <text evidence="6">Part of the phosphoribosylformylglycinamidine synthase complex involved in the purines biosynthetic pathway. Catalyzes the ATP-dependent conversion of formylglycinamide ribonucleotide (FGAR) and glutamine to yield formylglycinamidine ribonucleotide (FGAM) and glutamate. The FGAM synthase complex is composed of three subunits. PurQ produces an ammonia molecule by converting glutamine to glutamate. PurL transfers the ammonia molecule to FGAR to form FGAM in an ATP-dependent manner. PurS interacts with PurQ and PurL and is thought to assist in the transfer of the ammonia molecule from PurQ to PurL.</text>
</comment>
<name>A0A424Z3A7_9EURY</name>
<keyword evidence="1 6" id="KW-0963">Cytoplasm</keyword>
<comment type="caution">
    <text evidence="7">The sequence shown here is derived from an EMBL/GenBank/DDBJ whole genome shotgun (WGS) entry which is preliminary data.</text>
</comment>
<dbReference type="Pfam" id="PF02700">
    <property type="entry name" value="PurS"/>
    <property type="match status" value="1"/>
</dbReference>
<dbReference type="NCBIfam" id="TIGR00302">
    <property type="entry name" value="phosphoribosylformylglycinamidine synthase subunit PurS"/>
    <property type="match status" value="1"/>
</dbReference>
<dbReference type="GO" id="GO:0005524">
    <property type="term" value="F:ATP binding"/>
    <property type="evidence" value="ECO:0007669"/>
    <property type="project" value="UniProtKB-UniRule"/>
</dbReference>
<keyword evidence="3 6" id="KW-0547">Nucleotide-binding</keyword>
<dbReference type="EC" id="6.3.5.3" evidence="6"/>
<sequence>MEYYAEVTVQLKDGMLDPEGSTIKRALEHLGYSPKDVKSAKKFIITIESESIDKAKDTVDEMCRRLIANPVIHDYSIIMREA</sequence>
<dbReference type="RefSeq" id="WP_259133079.1">
    <property type="nucleotide sequence ID" value="NZ_JANUCS010000001.1"/>
</dbReference>
<evidence type="ECO:0000256" key="4">
    <source>
        <dbReference type="ARBA" id="ARBA00022755"/>
    </source>
</evidence>
<comment type="subcellular location">
    <subcellularLocation>
        <location evidence="6">Cytoplasm</location>
    </subcellularLocation>
</comment>
<keyword evidence="5 6" id="KW-0067">ATP-binding</keyword>
<evidence type="ECO:0000256" key="3">
    <source>
        <dbReference type="ARBA" id="ARBA00022741"/>
    </source>
</evidence>
<comment type="pathway">
    <text evidence="6">Purine metabolism; IMP biosynthesis via de novo pathway; 5-amino-1-(5-phospho-D-ribosyl)imidazole from N(2)-formyl-N(1)-(5-phospho-D-ribosyl)glycinamide: step 1/2.</text>
</comment>
<organism evidence="7 8">
    <name type="scientific">Methanosalsum natronophilum</name>
    <dbReference type="NCBI Taxonomy" id="768733"/>
    <lineage>
        <taxon>Archaea</taxon>
        <taxon>Methanobacteriati</taxon>
        <taxon>Methanobacteriota</taxon>
        <taxon>Stenosarchaea group</taxon>
        <taxon>Methanomicrobia</taxon>
        <taxon>Methanosarcinales</taxon>
        <taxon>Methanosarcinaceae</taxon>
        <taxon>Methanosalsum</taxon>
    </lineage>
</organism>
<dbReference type="GO" id="GO:0005737">
    <property type="term" value="C:cytoplasm"/>
    <property type="evidence" value="ECO:0007669"/>
    <property type="project" value="UniProtKB-SubCell"/>
</dbReference>
<evidence type="ECO:0000256" key="6">
    <source>
        <dbReference type="HAMAP-Rule" id="MF_01926"/>
    </source>
</evidence>
<evidence type="ECO:0000313" key="8">
    <source>
        <dbReference type="Proteomes" id="UP000284763"/>
    </source>
</evidence>
<dbReference type="NCBIfam" id="NF004630">
    <property type="entry name" value="PRK05974.1"/>
    <property type="match status" value="1"/>
</dbReference>
<comment type="similarity">
    <text evidence="6">Belongs to the PurS family.</text>
</comment>